<evidence type="ECO:0000256" key="1">
    <source>
        <dbReference type="SAM" id="Phobius"/>
    </source>
</evidence>
<protein>
    <recommendedName>
        <fullName evidence="4">PH domain-containing protein</fullName>
    </recommendedName>
</protein>
<feature type="transmembrane region" description="Helical" evidence="1">
    <location>
        <begin position="46"/>
        <end position="72"/>
    </location>
</feature>
<name>A0ABX6R1P2_9VIBR</name>
<evidence type="ECO:0000313" key="2">
    <source>
        <dbReference type="EMBL" id="QMV15433.1"/>
    </source>
</evidence>
<organism evidence="2 3">
    <name type="scientific">Vibrio spartinae</name>
    <dbReference type="NCBI Taxonomy" id="1918945"/>
    <lineage>
        <taxon>Bacteria</taxon>
        <taxon>Pseudomonadati</taxon>
        <taxon>Pseudomonadota</taxon>
        <taxon>Gammaproteobacteria</taxon>
        <taxon>Vibrionales</taxon>
        <taxon>Vibrionaceae</taxon>
        <taxon>Vibrio</taxon>
    </lineage>
</organism>
<gene>
    <name evidence="2" type="ORF">Vspart_02740</name>
</gene>
<feature type="transmembrane region" description="Helical" evidence="1">
    <location>
        <begin position="101"/>
        <end position="119"/>
    </location>
</feature>
<keyword evidence="1" id="KW-0812">Transmembrane</keyword>
<keyword evidence="1" id="KW-0472">Membrane</keyword>
<evidence type="ECO:0000313" key="3">
    <source>
        <dbReference type="Proteomes" id="UP000515264"/>
    </source>
</evidence>
<accession>A0ABX6R1P2</accession>
<reference evidence="2 3" key="1">
    <citation type="journal article" date="2020" name="J. Nat. Prod.">
        <title>Genomics-Metabolomics Profiling Disclosed Marine Vibrio spartinae 3.6 as a Producer of a New Branched Side Chain Prodigiosin.</title>
        <authorList>
            <person name="Vitale G.A."/>
            <person name="Sciarretta M."/>
            <person name="Palma Esposito F."/>
            <person name="January G.G."/>
            <person name="Giaccio M."/>
            <person name="Bunk B."/>
            <person name="Sproer C."/>
            <person name="Bajerski F."/>
            <person name="Power D."/>
            <person name="Festa C."/>
            <person name="Monti M.C."/>
            <person name="D'Auria M.V."/>
            <person name="de Pascale D."/>
        </authorList>
    </citation>
    <scope>NUCLEOTIDE SEQUENCE [LARGE SCALE GENOMIC DNA]</scope>
    <source>
        <strain evidence="2 3">3.6</strain>
    </source>
</reference>
<proteinExistence type="predicted"/>
<sequence length="158" mass="18320">MEVHKFRYQMNQKTVLWSFVFAITGIGYFYLKSNGNVSSPELNSTLFATCAALMTFAGVFIVLCYLLSLFVIRHIEVTADEIRIPKSYFTQKIRIYRFKDILAAHVSAISSVPVVTFFFEDKEEMLVGSLFQSKQDFHQFVDLLREHIKSEPTQEQKL</sequence>
<dbReference type="EMBL" id="CP046268">
    <property type="protein sequence ID" value="QMV15433.1"/>
    <property type="molecule type" value="Genomic_DNA"/>
</dbReference>
<dbReference type="Proteomes" id="UP000515264">
    <property type="component" value="Chromosome 1"/>
</dbReference>
<keyword evidence="1" id="KW-1133">Transmembrane helix</keyword>
<evidence type="ECO:0008006" key="4">
    <source>
        <dbReference type="Google" id="ProtNLM"/>
    </source>
</evidence>
<feature type="transmembrane region" description="Helical" evidence="1">
    <location>
        <begin position="14"/>
        <end position="31"/>
    </location>
</feature>
<keyword evidence="3" id="KW-1185">Reference proteome</keyword>